<dbReference type="Proteomes" id="UP000192257">
    <property type="component" value="Unassembled WGS sequence"/>
</dbReference>
<keyword evidence="2" id="KW-1133">Transmembrane helix</keyword>
<evidence type="ECO:0000313" key="3">
    <source>
        <dbReference type="EMBL" id="ORC86746.1"/>
    </source>
</evidence>
<proteinExistence type="predicted"/>
<name>A0A1X0NPV4_9TRYP</name>
<protein>
    <submittedName>
        <fullName evidence="3">Uncharacterized protein</fullName>
    </submittedName>
</protein>
<dbReference type="VEuPathDB" id="TriTrypDB:TM35_000261980"/>
<dbReference type="EMBL" id="NBCO01000026">
    <property type="protein sequence ID" value="ORC86746.1"/>
    <property type="molecule type" value="Genomic_DNA"/>
</dbReference>
<keyword evidence="2" id="KW-0812">Transmembrane</keyword>
<dbReference type="GeneID" id="39987715"/>
<feature type="compositionally biased region" description="Basic and acidic residues" evidence="1">
    <location>
        <begin position="193"/>
        <end position="204"/>
    </location>
</feature>
<accession>A0A1X0NPV4</accession>
<dbReference type="AlphaFoldDB" id="A0A1X0NPV4"/>
<feature type="region of interest" description="Disordered" evidence="1">
    <location>
        <begin position="186"/>
        <end position="208"/>
    </location>
</feature>
<reference evidence="3 4" key="1">
    <citation type="submission" date="2017-03" db="EMBL/GenBank/DDBJ databases">
        <title>An alternative strategy for trypanosome survival in the mammalian bloodstream revealed through genome and transcriptome analysis of the ubiquitous bovine parasite Trypanosoma (Megatrypanum) theileri.</title>
        <authorList>
            <person name="Kelly S."/>
            <person name="Ivens A."/>
            <person name="Mott A."/>
            <person name="O'Neill E."/>
            <person name="Emms D."/>
            <person name="Macleod O."/>
            <person name="Voorheis P."/>
            <person name="Matthews J."/>
            <person name="Matthews K."/>
            <person name="Carrington M."/>
        </authorList>
    </citation>
    <scope>NUCLEOTIDE SEQUENCE [LARGE SCALE GENOMIC DNA]</scope>
    <source>
        <strain evidence="3">Edinburgh</strain>
    </source>
</reference>
<organism evidence="3 4">
    <name type="scientific">Trypanosoma theileri</name>
    <dbReference type="NCBI Taxonomy" id="67003"/>
    <lineage>
        <taxon>Eukaryota</taxon>
        <taxon>Discoba</taxon>
        <taxon>Euglenozoa</taxon>
        <taxon>Kinetoplastea</taxon>
        <taxon>Metakinetoplastina</taxon>
        <taxon>Trypanosomatida</taxon>
        <taxon>Trypanosomatidae</taxon>
        <taxon>Trypanosoma</taxon>
    </lineage>
</organism>
<feature type="transmembrane region" description="Helical" evidence="2">
    <location>
        <begin position="6"/>
        <end position="29"/>
    </location>
</feature>
<evidence type="ECO:0000256" key="2">
    <source>
        <dbReference type="SAM" id="Phobius"/>
    </source>
</evidence>
<feature type="region of interest" description="Disordered" evidence="1">
    <location>
        <begin position="39"/>
        <end position="61"/>
    </location>
</feature>
<keyword evidence="2" id="KW-0472">Membrane</keyword>
<evidence type="ECO:0000256" key="1">
    <source>
        <dbReference type="SAM" id="MobiDB-lite"/>
    </source>
</evidence>
<dbReference type="RefSeq" id="XP_028880812.1">
    <property type="nucleotide sequence ID" value="XM_029027935.1"/>
</dbReference>
<sequence>MPTTVNAIVVTFVVLLILLVAVFTMSFVARRLRHLRNEQRSHEERQRLRNHALSTEEERQRSRQRLLHRAVDRIVDRGAACEGVALATEARGTEVLADRPMQRRRTRIPNSPGRPMVQLENGTAATVAEFVAGVRANGPPPDALPAPTVLQMLHDIQQQERERQNSGGAQNTRVTDALWEELRQLDEDEEREAEEKREAEREAIPDADEVYGKGLPYVLNPANAEIVYILDNPGENQEENQEERDYQRHQERQSSIISLDWILTPLLKRKSTVSFDGPGRTVD</sequence>
<keyword evidence="4" id="KW-1185">Reference proteome</keyword>
<gene>
    <name evidence="3" type="ORF">TM35_000261980</name>
</gene>
<dbReference type="OrthoDB" id="252945at2759"/>
<evidence type="ECO:0000313" key="4">
    <source>
        <dbReference type="Proteomes" id="UP000192257"/>
    </source>
</evidence>
<comment type="caution">
    <text evidence="3">The sequence shown here is derived from an EMBL/GenBank/DDBJ whole genome shotgun (WGS) entry which is preliminary data.</text>
</comment>